<evidence type="ECO:0008006" key="3">
    <source>
        <dbReference type="Google" id="ProtNLM"/>
    </source>
</evidence>
<evidence type="ECO:0000313" key="1">
    <source>
        <dbReference type="EMBL" id="BAM80206.1"/>
    </source>
</evidence>
<evidence type="ECO:0000313" key="2">
    <source>
        <dbReference type="Proteomes" id="UP000007014"/>
    </source>
</evidence>
<reference evidence="1 2" key="2">
    <citation type="journal article" date="2007" name="BMC Biol.">
        <title>A 100%-complete sequence reveals unusually simple genomic features in the hot-spring red alga Cyanidioschyzon merolae.</title>
        <authorList>
            <person name="Nozaki H."/>
            <person name="Takano H."/>
            <person name="Misumi O."/>
            <person name="Terasawa K."/>
            <person name="Matsuzaki M."/>
            <person name="Maruyama S."/>
            <person name="Nishida K."/>
            <person name="Yagisawa F."/>
            <person name="Yoshida Y."/>
            <person name="Fujiwara T."/>
            <person name="Takio S."/>
            <person name="Tamura K."/>
            <person name="Chung S.J."/>
            <person name="Nakamura S."/>
            <person name="Kuroiwa H."/>
            <person name="Tanaka K."/>
            <person name="Sato N."/>
            <person name="Kuroiwa T."/>
        </authorList>
    </citation>
    <scope>NUCLEOTIDE SEQUENCE [LARGE SCALE GENOMIC DNA]</scope>
    <source>
        <strain evidence="1 2">10D</strain>
    </source>
</reference>
<gene>
    <name evidence="1" type="ORF">CYME_CMJ067C</name>
</gene>
<dbReference type="EMBL" id="AP006492">
    <property type="protein sequence ID" value="BAM80206.1"/>
    <property type="molecule type" value="Genomic_DNA"/>
</dbReference>
<keyword evidence="2" id="KW-1185">Reference proteome</keyword>
<dbReference type="OrthoDB" id="3235at2759"/>
<accession>M1URF8</accession>
<reference evidence="1 2" key="1">
    <citation type="journal article" date="2004" name="Nature">
        <title>Genome sequence of the ultrasmall unicellular red alga Cyanidioschyzon merolae 10D.</title>
        <authorList>
            <person name="Matsuzaki M."/>
            <person name="Misumi O."/>
            <person name="Shin-i T."/>
            <person name="Maruyama S."/>
            <person name="Takahara M."/>
            <person name="Miyagishima S."/>
            <person name="Mori T."/>
            <person name="Nishida K."/>
            <person name="Yagisawa F."/>
            <person name="Nishida K."/>
            <person name="Yoshida Y."/>
            <person name="Nishimura Y."/>
            <person name="Nakao S."/>
            <person name="Kobayashi T."/>
            <person name="Momoyama Y."/>
            <person name="Higashiyama T."/>
            <person name="Minoda A."/>
            <person name="Sano M."/>
            <person name="Nomoto H."/>
            <person name="Oishi K."/>
            <person name="Hayashi H."/>
            <person name="Ohta F."/>
            <person name="Nishizaka S."/>
            <person name="Haga S."/>
            <person name="Miura S."/>
            <person name="Morishita T."/>
            <person name="Kabeya Y."/>
            <person name="Terasawa K."/>
            <person name="Suzuki Y."/>
            <person name="Ishii Y."/>
            <person name="Asakawa S."/>
            <person name="Takano H."/>
            <person name="Ohta N."/>
            <person name="Kuroiwa H."/>
            <person name="Tanaka K."/>
            <person name="Shimizu N."/>
            <person name="Sugano S."/>
            <person name="Sato N."/>
            <person name="Nozaki H."/>
            <person name="Ogasawara N."/>
            <person name="Kohara Y."/>
            <person name="Kuroiwa T."/>
        </authorList>
    </citation>
    <scope>NUCLEOTIDE SEQUENCE [LARGE SCALE GENOMIC DNA]</scope>
    <source>
        <strain evidence="1 2">10D</strain>
    </source>
</reference>
<organism evidence="1 2">
    <name type="scientific">Cyanidioschyzon merolae (strain NIES-3377 / 10D)</name>
    <name type="common">Unicellular red alga</name>
    <dbReference type="NCBI Taxonomy" id="280699"/>
    <lineage>
        <taxon>Eukaryota</taxon>
        <taxon>Rhodophyta</taxon>
        <taxon>Bangiophyceae</taxon>
        <taxon>Cyanidiales</taxon>
        <taxon>Cyanidiaceae</taxon>
        <taxon>Cyanidioschyzon</taxon>
    </lineage>
</organism>
<proteinExistence type="predicted"/>
<dbReference type="KEGG" id="cme:CYME_CMJ067C"/>
<dbReference type="GeneID" id="16994150"/>
<dbReference type="RefSeq" id="XP_005534813.1">
    <property type="nucleotide sequence ID" value="XM_005534756.1"/>
</dbReference>
<dbReference type="SUPFAM" id="SSF52540">
    <property type="entry name" value="P-loop containing nucleoside triphosphate hydrolases"/>
    <property type="match status" value="1"/>
</dbReference>
<dbReference type="HOGENOM" id="CLU_998743_0_0_1"/>
<protein>
    <recommendedName>
        <fullName evidence="3">Shikimate kinase</fullName>
    </recommendedName>
</protein>
<sequence length="279" mass="32177">MTAFKITCFAVSTKRQLGIGREAAAVCCTRRATCSTIAHHRERTRKRFCSWLVSELLSREVFDEKLTRNELSIAFVGMSNSGKSFRSRKLATELGFDIVSVDEEIEKLLQQELGDIQGAGTDALASWMGFPFHETFRERERRYLQIEEDITSNARPRKKTNFALDTTGSVVYLSTECQEKIRRDYLIVYLEIAESSIAEMIETFFKCPKPVVWGDKYVRLPEANSDEENLRMCYPELLRWRAERYKKLSDITVPSDLARSSQVSSEAFLDIMRSKLRAF</sequence>
<dbReference type="OMA" id="HRNPAFT"/>
<name>M1URF8_CYAM1</name>
<dbReference type="Gramene" id="CMJ067CT">
    <property type="protein sequence ID" value="CMJ067CT"/>
    <property type="gene ID" value="CMJ067C"/>
</dbReference>
<dbReference type="InterPro" id="IPR027417">
    <property type="entry name" value="P-loop_NTPase"/>
</dbReference>
<dbReference type="Gene3D" id="3.40.50.300">
    <property type="entry name" value="P-loop containing nucleotide triphosphate hydrolases"/>
    <property type="match status" value="1"/>
</dbReference>
<dbReference type="AlphaFoldDB" id="M1URF8"/>
<dbReference type="Proteomes" id="UP000007014">
    <property type="component" value="Chromosome 10"/>
</dbReference>